<dbReference type="PANTHER" id="PTHR43194">
    <property type="entry name" value="HYDROLASE ALPHA/BETA FOLD FAMILY"/>
    <property type="match status" value="1"/>
</dbReference>
<dbReference type="InterPro" id="IPR000073">
    <property type="entry name" value="AB_hydrolase_1"/>
</dbReference>
<dbReference type="RefSeq" id="WP_113692882.1">
    <property type="nucleotide sequence ID" value="NZ_CP015163.1"/>
</dbReference>
<keyword evidence="2" id="KW-0378">Hydrolase</keyword>
<dbReference type="Proteomes" id="UP000250434">
    <property type="component" value="Chromosome"/>
</dbReference>
<name>A0A344L6H2_9PSEU</name>
<gene>
    <name evidence="2" type="ORF">A4R43_14770</name>
</gene>
<dbReference type="Pfam" id="PF00561">
    <property type="entry name" value="Abhydrolase_1"/>
    <property type="match status" value="1"/>
</dbReference>
<evidence type="ECO:0000259" key="1">
    <source>
        <dbReference type="Pfam" id="PF00561"/>
    </source>
</evidence>
<accession>A0A344L6H2</accession>
<dbReference type="InterPro" id="IPR050228">
    <property type="entry name" value="Carboxylesterase_BioH"/>
</dbReference>
<evidence type="ECO:0000313" key="3">
    <source>
        <dbReference type="Proteomes" id="UP000250434"/>
    </source>
</evidence>
<feature type="domain" description="AB hydrolase-1" evidence="1">
    <location>
        <begin position="22"/>
        <end position="144"/>
    </location>
</feature>
<dbReference type="InterPro" id="IPR029058">
    <property type="entry name" value="AB_hydrolase_fold"/>
</dbReference>
<sequence>MKLTANGIGVHVQRLGDPDGAPVVFLHGLGTDSLASYYFTLGPAFAAAGHDVVMYDLRGHGRSERPPSGYQLETFVDDLTALLGELAVTGPVHLVGNSFGGTIAFGFAARLPERVASVTMIESEPATAAWAAKMAVNLGRAREQLAEEAAFEWITANHGAHTSRLARSAGKVLRSSTLADDIPASAVLAPGDIAAVTAPVLAIYGAESDLAEQAPVLAGLLPVCRTVVVPGQRHSVLVERTELTRGLVLDWVREHTLVQA</sequence>
<protein>
    <submittedName>
        <fullName evidence="2">Hydrolase</fullName>
    </submittedName>
</protein>
<dbReference type="KEGG" id="aab:A4R43_14770"/>
<dbReference type="EMBL" id="CP015163">
    <property type="protein sequence ID" value="AXB43646.1"/>
    <property type="molecule type" value="Genomic_DNA"/>
</dbReference>
<proteinExistence type="predicted"/>
<dbReference type="GO" id="GO:0016787">
    <property type="term" value="F:hydrolase activity"/>
    <property type="evidence" value="ECO:0007669"/>
    <property type="project" value="UniProtKB-KW"/>
</dbReference>
<organism evidence="2 3">
    <name type="scientific">Amycolatopsis albispora</name>
    <dbReference type="NCBI Taxonomy" id="1804986"/>
    <lineage>
        <taxon>Bacteria</taxon>
        <taxon>Bacillati</taxon>
        <taxon>Actinomycetota</taxon>
        <taxon>Actinomycetes</taxon>
        <taxon>Pseudonocardiales</taxon>
        <taxon>Pseudonocardiaceae</taxon>
        <taxon>Amycolatopsis</taxon>
    </lineage>
</organism>
<dbReference type="OrthoDB" id="2645723at2"/>
<reference evidence="2 3" key="1">
    <citation type="submission" date="2016-04" db="EMBL/GenBank/DDBJ databases">
        <title>Complete genome sequence and analysis of deep-sea sediment isolate, Amycolatopsis sp. WP1.</title>
        <authorList>
            <person name="Wang H."/>
            <person name="Chen S."/>
            <person name="Wu Q."/>
        </authorList>
    </citation>
    <scope>NUCLEOTIDE SEQUENCE [LARGE SCALE GENOMIC DNA]</scope>
    <source>
        <strain evidence="2 3">WP1</strain>
    </source>
</reference>
<dbReference type="SUPFAM" id="SSF53474">
    <property type="entry name" value="alpha/beta-Hydrolases"/>
    <property type="match status" value="1"/>
</dbReference>
<dbReference type="PRINTS" id="PR00111">
    <property type="entry name" value="ABHYDROLASE"/>
</dbReference>
<dbReference type="Gene3D" id="3.40.50.1820">
    <property type="entry name" value="alpha/beta hydrolase"/>
    <property type="match status" value="1"/>
</dbReference>
<keyword evidence="3" id="KW-1185">Reference proteome</keyword>
<dbReference type="PANTHER" id="PTHR43194:SF2">
    <property type="entry name" value="PEROXISOMAL MEMBRANE PROTEIN LPX1"/>
    <property type="match status" value="1"/>
</dbReference>
<evidence type="ECO:0000313" key="2">
    <source>
        <dbReference type="EMBL" id="AXB43646.1"/>
    </source>
</evidence>
<dbReference type="AlphaFoldDB" id="A0A344L6H2"/>